<keyword evidence="3" id="KW-1185">Reference proteome</keyword>
<evidence type="ECO:0000313" key="2">
    <source>
        <dbReference type="EMBL" id="KFM70328.1"/>
    </source>
</evidence>
<dbReference type="Proteomes" id="UP000054359">
    <property type="component" value="Unassembled WGS sequence"/>
</dbReference>
<evidence type="ECO:0000313" key="3">
    <source>
        <dbReference type="Proteomes" id="UP000054359"/>
    </source>
</evidence>
<proteinExistence type="predicted"/>
<sequence length="161" mass="17189">MKGLLLSVTLSVALAVSHALAAAPLARSYSPGLTRGISSYSSPRLGISGRPDYRETIYQESGNIYGGQRGGRFLQRGAGGSVRGLQYSASPAADWSATQGPVRNVYQQQGVSGYQDGGLRSAGYGYAPQRQVSFTAPLANTRSYNPQLDVARNQPNEYGYY</sequence>
<reference evidence="2 3" key="1">
    <citation type="submission" date="2013-11" db="EMBL/GenBank/DDBJ databases">
        <title>Genome sequencing of Stegodyphus mimosarum.</title>
        <authorList>
            <person name="Bechsgaard J."/>
        </authorList>
    </citation>
    <scope>NUCLEOTIDE SEQUENCE [LARGE SCALE GENOMIC DNA]</scope>
</reference>
<accession>A0A087TYY9</accession>
<feature type="non-terminal residue" evidence="2">
    <location>
        <position position="161"/>
    </location>
</feature>
<protein>
    <submittedName>
        <fullName evidence="2">Uncharacterized protein</fullName>
    </submittedName>
</protein>
<dbReference type="OrthoDB" id="6420548at2759"/>
<organism evidence="2 3">
    <name type="scientific">Stegodyphus mimosarum</name>
    <name type="common">African social velvet spider</name>
    <dbReference type="NCBI Taxonomy" id="407821"/>
    <lineage>
        <taxon>Eukaryota</taxon>
        <taxon>Metazoa</taxon>
        <taxon>Ecdysozoa</taxon>
        <taxon>Arthropoda</taxon>
        <taxon>Chelicerata</taxon>
        <taxon>Arachnida</taxon>
        <taxon>Araneae</taxon>
        <taxon>Araneomorphae</taxon>
        <taxon>Entelegynae</taxon>
        <taxon>Eresoidea</taxon>
        <taxon>Eresidae</taxon>
        <taxon>Stegodyphus</taxon>
    </lineage>
</organism>
<keyword evidence="1" id="KW-0732">Signal</keyword>
<name>A0A087TYY9_STEMI</name>
<feature type="signal peptide" evidence="1">
    <location>
        <begin position="1"/>
        <end position="15"/>
    </location>
</feature>
<gene>
    <name evidence="2" type="ORF">X975_12058</name>
</gene>
<dbReference type="EMBL" id="KK117384">
    <property type="protein sequence ID" value="KFM70328.1"/>
    <property type="molecule type" value="Genomic_DNA"/>
</dbReference>
<evidence type="ECO:0000256" key="1">
    <source>
        <dbReference type="SAM" id="SignalP"/>
    </source>
</evidence>
<dbReference type="AlphaFoldDB" id="A0A087TYY9"/>
<feature type="chain" id="PRO_5012655548" evidence="1">
    <location>
        <begin position="16"/>
        <end position="161"/>
    </location>
</feature>